<keyword evidence="5" id="KW-0678">Repressor</keyword>
<dbReference type="CDD" id="cd07153">
    <property type="entry name" value="Fur_like"/>
    <property type="match status" value="1"/>
</dbReference>
<evidence type="ECO:0000256" key="10">
    <source>
        <dbReference type="ARBA" id="ARBA00023163"/>
    </source>
</evidence>
<dbReference type="Proteomes" id="UP000584670">
    <property type="component" value="Unassembled WGS sequence"/>
</dbReference>
<dbReference type="AlphaFoldDB" id="A0A7X1J645"/>
<accession>A0A7X1J645</accession>
<evidence type="ECO:0000256" key="7">
    <source>
        <dbReference type="ARBA" id="ARBA00022833"/>
    </source>
</evidence>
<dbReference type="GO" id="GO:0005829">
    <property type="term" value="C:cytosol"/>
    <property type="evidence" value="ECO:0007669"/>
    <property type="project" value="TreeGrafter"/>
</dbReference>
<comment type="subcellular location">
    <subcellularLocation>
        <location evidence="1">Cytoplasm</location>
    </subcellularLocation>
</comment>
<feature type="binding site" evidence="12">
    <location>
        <position position="115"/>
    </location>
    <ligand>
        <name>Fe cation</name>
        <dbReference type="ChEBI" id="CHEBI:24875"/>
    </ligand>
</feature>
<comment type="cofactor">
    <cofactor evidence="11">
        <name>Zn(2+)</name>
        <dbReference type="ChEBI" id="CHEBI:29105"/>
    </cofactor>
    <text evidence="11">Binds 1 zinc ion per subunit.</text>
</comment>
<keyword evidence="8" id="KW-0805">Transcription regulation</keyword>
<comment type="subunit">
    <text evidence="3">Homodimer.</text>
</comment>
<evidence type="ECO:0000256" key="4">
    <source>
        <dbReference type="ARBA" id="ARBA00022490"/>
    </source>
</evidence>
<evidence type="ECO:0000256" key="11">
    <source>
        <dbReference type="PIRSR" id="PIRSR602481-1"/>
    </source>
</evidence>
<name>A0A7X1J645_9ACTN</name>
<evidence type="ECO:0000256" key="2">
    <source>
        <dbReference type="ARBA" id="ARBA00007957"/>
    </source>
</evidence>
<dbReference type="GO" id="GO:1900376">
    <property type="term" value="P:regulation of secondary metabolite biosynthetic process"/>
    <property type="evidence" value="ECO:0007669"/>
    <property type="project" value="TreeGrafter"/>
</dbReference>
<proteinExistence type="inferred from homology"/>
<evidence type="ECO:0000313" key="13">
    <source>
        <dbReference type="EMBL" id="MBC2904280.1"/>
    </source>
</evidence>
<keyword evidence="12" id="KW-0408">Iron</keyword>
<dbReference type="InterPro" id="IPR036390">
    <property type="entry name" value="WH_DNA-bd_sf"/>
</dbReference>
<evidence type="ECO:0000256" key="12">
    <source>
        <dbReference type="PIRSR" id="PIRSR602481-2"/>
    </source>
</evidence>
<feature type="binding site" evidence="12">
    <location>
        <position position="98"/>
    </location>
    <ligand>
        <name>Fe cation</name>
        <dbReference type="ChEBI" id="CHEBI:24875"/>
    </ligand>
</feature>
<keyword evidence="6 11" id="KW-0479">Metal-binding</keyword>
<dbReference type="RefSeq" id="WP_186284154.1">
    <property type="nucleotide sequence ID" value="NZ_JACMSF010000024.1"/>
</dbReference>
<dbReference type="GO" id="GO:0045892">
    <property type="term" value="P:negative regulation of DNA-templated transcription"/>
    <property type="evidence" value="ECO:0007669"/>
    <property type="project" value="TreeGrafter"/>
</dbReference>
<feature type="binding site" evidence="11">
    <location>
        <position position="126"/>
    </location>
    <ligand>
        <name>Zn(2+)</name>
        <dbReference type="ChEBI" id="CHEBI:29105"/>
    </ligand>
</feature>
<dbReference type="EMBL" id="JACMSF010000024">
    <property type="protein sequence ID" value="MBC2904280.1"/>
    <property type="molecule type" value="Genomic_DNA"/>
</dbReference>
<organism evidence="13 14">
    <name type="scientific">Streptomyces cupreus</name>
    <dbReference type="NCBI Taxonomy" id="2759956"/>
    <lineage>
        <taxon>Bacteria</taxon>
        <taxon>Bacillati</taxon>
        <taxon>Actinomycetota</taxon>
        <taxon>Actinomycetes</taxon>
        <taxon>Kitasatosporales</taxon>
        <taxon>Streptomycetaceae</taxon>
        <taxon>Streptomyces</taxon>
    </lineage>
</organism>
<keyword evidence="10" id="KW-0804">Transcription</keyword>
<sequence length="160" mass="17080">MASRTTRQRAAVLEGLAGCQDFVSAQELHARLTAGGHRIGLTTVYRTLRGLVAVGRVDVVRDESGERLYRPRPDDGHQHYLICRACGHSRPVDSAVVEEWADRVSADTGFAAVEHTVELSGICAGCQPCPAERPAEGGGSPCPWDCARPAGRGRTRSCAG</sequence>
<comment type="caution">
    <text evidence="13">The sequence shown here is derived from an EMBL/GenBank/DDBJ whole genome shotgun (WGS) entry which is preliminary data.</text>
</comment>
<evidence type="ECO:0000256" key="1">
    <source>
        <dbReference type="ARBA" id="ARBA00004496"/>
    </source>
</evidence>
<dbReference type="GO" id="GO:0008270">
    <property type="term" value="F:zinc ion binding"/>
    <property type="evidence" value="ECO:0007669"/>
    <property type="project" value="TreeGrafter"/>
</dbReference>
<evidence type="ECO:0000313" key="14">
    <source>
        <dbReference type="Proteomes" id="UP000584670"/>
    </source>
</evidence>
<dbReference type="InterPro" id="IPR002481">
    <property type="entry name" value="FUR"/>
</dbReference>
<evidence type="ECO:0000256" key="6">
    <source>
        <dbReference type="ARBA" id="ARBA00022723"/>
    </source>
</evidence>
<comment type="cofactor">
    <cofactor evidence="12">
        <name>Mn(2+)</name>
        <dbReference type="ChEBI" id="CHEBI:29035"/>
    </cofactor>
    <cofactor evidence="12">
        <name>Fe(2+)</name>
        <dbReference type="ChEBI" id="CHEBI:29033"/>
    </cofactor>
    <text evidence="12">Binds 1 Mn(2+) or Fe(2+) ion per subunit.</text>
</comment>
<comment type="similarity">
    <text evidence="2">Belongs to the Fur family.</text>
</comment>
<dbReference type="PANTHER" id="PTHR33202:SF2">
    <property type="entry name" value="FERRIC UPTAKE REGULATION PROTEIN"/>
    <property type="match status" value="1"/>
</dbReference>
<gene>
    <name evidence="13" type="ORF">H4N64_22135</name>
</gene>
<dbReference type="Gene3D" id="3.30.1490.190">
    <property type="match status" value="1"/>
</dbReference>
<keyword evidence="4" id="KW-0963">Cytoplasm</keyword>
<dbReference type="InterPro" id="IPR036388">
    <property type="entry name" value="WH-like_DNA-bd_sf"/>
</dbReference>
<feature type="binding site" evidence="11">
    <location>
        <position position="83"/>
    </location>
    <ligand>
        <name>Zn(2+)</name>
        <dbReference type="ChEBI" id="CHEBI:29105"/>
    </ligand>
</feature>
<feature type="binding site" evidence="11">
    <location>
        <position position="123"/>
    </location>
    <ligand>
        <name>Zn(2+)</name>
        <dbReference type="ChEBI" id="CHEBI:29105"/>
    </ligand>
</feature>
<evidence type="ECO:0000256" key="5">
    <source>
        <dbReference type="ARBA" id="ARBA00022491"/>
    </source>
</evidence>
<reference evidence="13 14" key="1">
    <citation type="submission" date="2020-08" db="EMBL/GenBank/DDBJ databases">
        <title>Streptomyces sp. PSKA01 genome sequencing and assembly.</title>
        <authorList>
            <person name="Mandal S."/>
            <person name="Maiti P.K."/>
            <person name="Das P."/>
        </authorList>
    </citation>
    <scope>NUCLEOTIDE SEQUENCE [LARGE SCALE GENOMIC DNA]</scope>
    <source>
        <strain evidence="13 14">PSKA01</strain>
    </source>
</reference>
<dbReference type="GO" id="GO:0003700">
    <property type="term" value="F:DNA-binding transcription factor activity"/>
    <property type="evidence" value="ECO:0007669"/>
    <property type="project" value="InterPro"/>
</dbReference>
<protein>
    <submittedName>
        <fullName evidence="13">Transcriptional repressor</fullName>
    </submittedName>
</protein>
<dbReference type="InterPro" id="IPR043135">
    <property type="entry name" value="Fur_C"/>
</dbReference>
<keyword evidence="14" id="KW-1185">Reference proteome</keyword>
<evidence type="ECO:0000256" key="3">
    <source>
        <dbReference type="ARBA" id="ARBA00011738"/>
    </source>
</evidence>
<keyword evidence="7 11" id="KW-0862">Zinc</keyword>
<evidence type="ECO:0000256" key="8">
    <source>
        <dbReference type="ARBA" id="ARBA00023015"/>
    </source>
</evidence>
<feature type="binding site" evidence="11">
    <location>
        <position position="86"/>
    </location>
    <ligand>
        <name>Zn(2+)</name>
        <dbReference type="ChEBI" id="CHEBI:29105"/>
    </ligand>
</feature>
<dbReference type="Gene3D" id="1.10.10.10">
    <property type="entry name" value="Winged helix-like DNA-binding domain superfamily/Winged helix DNA-binding domain"/>
    <property type="match status" value="1"/>
</dbReference>
<dbReference type="Pfam" id="PF01475">
    <property type="entry name" value="FUR"/>
    <property type="match status" value="1"/>
</dbReference>
<dbReference type="SUPFAM" id="SSF46785">
    <property type="entry name" value="Winged helix' DNA-binding domain"/>
    <property type="match status" value="1"/>
</dbReference>
<dbReference type="PANTHER" id="PTHR33202">
    <property type="entry name" value="ZINC UPTAKE REGULATION PROTEIN"/>
    <property type="match status" value="1"/>
</dbReference>
<evidence type="ECO:0000256" key="9">
    <source>
        <dbReference type="ARBA" id="ARBA00023125"/>
    </source>
</evidence>
<keyword evidence="9" id="KW-0238">DNA-binding</keyword>
<dbReference type="GO" id="GO:0000976">
    <property type="term" value="F:transcription cis-regulatory region binding"/>
    <property type="evidence" value="ECO:0007669"/>
    <property type="project" value="TreeGrafter"/>
</dbReference>